<dbReference type="AlphaFoldDB" id="A0A4V6WNY3"/>
<evidence type="ECO:0000256" key="1">
    <source>
        <dbReference type="SAM" id="MobiDB-lite"/>
    </source>
</evidence>
<protein>
    <recommendedName>
        <fullName evidence="2">Core shell protein Gag P30 domain-containing protein</fullName>
    </recommendedName>
</protein>
<organism evidence="3 4">
    <name type="scientific">Monodon monoceros</name>
    <name type="common">Narwhal</name>
    <name type="synonym">Ceratodon monodon</name>
    <dbReference type="NCBI Taxonomy" id="40151"/>
    <lineage>
        <taxon>Eukaryota</taxon>
        <taxon>Metazoa</taxon>
        <taxon>Chordata</taxon>
        <taxon>Craniata</taxon>
        <taxon>Vertebrata</taxon>
        <taxon>Euteleostomi</taxon>
        <taxon>Mammalia</taxon>
        <taxon>Eutheria</taxon>
        <taxon>Laurasiatheria</taxon>
        <taxon>Artiodactyla</taxon>
        <taxon>Whippomorpha</taxon>
        <taxon>Cetacea</taxon>
        <taxon>Odontoceti</taxon>
        <taxon>Monodontidae</taxon>
        <taxon>Monodon</taxon>
    </lineage>
</organism>
<dbReference type="Pfam" id="PF02093">
    <property type="entry name" value="Gag_p30"/>
    <property type="match status" value="1"/>
</dbReference>
<reference evidence="4" key="1">
    <citation type="journal article" date="2019" name="IScience">
        <title>Narwhal Genome Reveals Long-Term Low Genetic Diversity despite Current Large Abundance Size.</title>
        <authorList>
            <person name="Westbury M.V."/>
            <person name="Petersen B."/>
            <person name="Garde E."/>
            <person name="Heide-Jorgensen M.P."/>
            <person name="Lorenzen E.D."/>
        </authorList>
    </citation>
    <scope>NUCLEOTIDE SEQUENCE [LARGE SCALE GENOMIC DNA]</scope>
</reference>
<comment type="caution">
    <text evidence="3">The sequence shown here is derived from an EMBL/GenBank/DDBJ whole genome shotgun (WGS) entry which is preliminary data.</text>
</comment>
<accession>A0A4V6WNY3</accession>
<dbReference type="Proteomes" id="UP000308365">
    <property type="component" value="Unassembled WGS sequence"/>
</dbReference>
<feature type="domain" description="Core shell protein Gag P30" evidence="2">
    <location>
        <begin position="25"/>
        <end position="98"/>
    </location>
</feature>
<evidence type="ECO:0000259" key="2">
    <source>
        <dbReference type="Pfam" id="PF02093"/>
    </source>
</evidence>
<gene>
    <name evidence="3" type="ORF">EI555_005757</name>
</gene>
<dbReference type="InterPro" id="IPR003036">
    <property type="entry name" value="Gag_P30"/>
</dbReference>
<dbReference type="GO" id="GO:0019068">
    <property type="term" value="P:virion assembly"/>
    <property type="evidence" value="ECO:0007669"/>
    <property type="project" value="InterPro"/>
</dbReference>
<dbReference type="InterPro" id="IPR050462">
    <property type="entry name" value="Retroviral_Gag-Pol_poly"/>
</dbReference>
<dbReference type="EMBL" id="RWIC01001048">
    <property type="protein sequence ID" value="TKC38060.1"/>
    <property type="molecule type" value="Genomic_DNA"/>
</dbReference>
<proteinExistence type="predicted"/>
<evidence type="ECO:0000313" key="4">
    <source>
        <dbReference type="Proteomes" id="UP000308365"/>
    </source>
</evidence>
<name>A0A4V6WNY3_MONMO</name>
<feature type="region of interest" description="Disordered" evidence="1">
    <location>
        <begin position="1"/>
        <end position="25"/>
    </location>
</feature>
<dbReference type="PANTHER" id="PTHR33166">
    <property type="entry name" value="GAG_P30 DOMAIN-CONTAINING PROTEIN"/>
    <property type="match status" value="1"/>
</dbReference>
<sequence length="325" mass="35436">MLSGAEEAGRLHTESPGSPLWAAASGAVPTVDPNWTVNAGDGLKLKHHGDCIPAGLRRRAPRHEVQEVRQKLSEDPSEFLERVFKAYRQYTGRDPEAAKNLRMVNHTEEPAKVGGTLGMSLSQLVEIAFKVSNGREQAQEKREHWRMKQRSARLAAAVAEGRAGPNGGPPRGTRPEAAGHLIVGSCQCAYCKEQGHPNNWGVRRNLEKAFSLAARLSDLLTKVNAKVTFAPGGVDTTVPPEQACTSQALLLRRQREQPAAILEEVLQKVSPEVWADGRLGKAKTATPVQLRLCPGAKIPNLMGYPVKEQGKHGIHPLLTAFLEYE</sequence>
<evidence type="ECO:0000313" key="3">
    <source>
        <dbReference type="EMBL" id="TKC38060.1"/>
    </source>
</evidence>